<evidence type="ECO:0000313" key="3">
    <source>
        <dbReference type="Proteomes" id="UP000250235"/>
    </source>
</evidence>
<protein>
    <submittedName>
        <fullName evidence="2">Uncharacterized protein</fullName>
    </submittedName>
</protein>
<dbReference type="EMBL" id="KV014401">
    <property type="protein sequence ID" value="KZV22287.1"/>
    <property type="molecule type" value="Genomic_DNA"/>
</dbReference>
<feature type="region of interest" description="Disordered" evidence="1">
    <location>
        <begin position="127"/>
        <end position="154"/>
    </location>
</feature>
<evidence type="ECO:0000313" key="2">
    <source>
        <dbReference type="EMBL" id="KZV22287.1"/>
    </source>
</evidence>
<sequence>MQQQNSRKQFSLAAVKPPFGGSGGGDYHHFDDVGPQRLHPDQDFDEAIVVKTPPVSLFILLITLYSDIRERFLYEVLSGPAAVDTPIRSTTGINLPPSICTRRLDGFRHGRNHLVTVIEKSPITKRAADGGGTRRRKAAAGGVREVVEKGGGRL</sequence>
<name>A0A2Z7ASC3_9LAMI</name>
<gene>
    <name evidence="2" type="ORF">F511_28308</name>
</gene>
<dbReference type="Proteomes" id="UP000250235">
    <property type="component" value="Unassembled WGS sequence"/>
</dbReference>
<organism evidence="2 3">
    <name type="scientific">Dorcoceras hygrometricum</name>
    <dbReference type="NCBI Taxonomy" id="472368"/>
    <lineage>
        <taxon>Eukaryota</taxon>
        <taxon>Viridiplantae</taxon>
        <taxon>Streptophyta</taxon>
        <taxon>Embryophyta</taxon>
        <taxon>Tracheophyta</taxon>
        <taxon>Spermatophyta</taxon>
        <taxon>Magnoliopsida</taxon>
        <taxon>eudicotyledons</taxon>
        <taxon>Gunneridae</taxon>
        <taxon>Pentapetalae</taxon>
        <taxon>asterids</taxon>
        <taxon>lamiids</taxon>
        <taxon>Lamiales</taxon>
        <taxon>Gesneriaceae</taxon>
        <taxon>Didymocarpoideae</taxon>
        <taxon>Trichosporeae</taxon>
        <taxon>Loxocarpinae</taxon>
        <taxon>Dorcoceras</taxon>
    </lineage>
</organism>
<proteinExistence type="predicted"/>
<keyword evidence="3" id="KW-1185">Reference proteome</keyword>
<feature type="compositionally biased region" description="Basic and acidic residues" evidence="1">
    <location>
        <begin position="145"/>
        <end position="154"/>
    </location>
</feature>
<accession>A0A2Z7ASC3</accession>
<evidence type="ECO:0000256" key="1">
    <source>
        <dbReference type="SAM" id="MobiDB-lite"/>
    </source>
</evidence>
<dbReference type="AlphaFoldDB" id="A0A2Z7ASC3"/>
<reference evidence="2 3" key="1">
    <citation type="journal article" date="2015" name="Proc. Natl. Acad. Sci. U.S.A.">
        <title>The resurrection genome of Boea hygrometrica: A blueprint for survival of dehydration.</title>
        <authorList>
            <person name="Xiao L."/>
            <person name="Yang G."/>
            <person name="Zhang L."/>
            <person name="Yang X."/>
            <person name="Zhao S."/>
            <person name="Ji Z."/>
            <person name="Zhou Q."/>
            <person name="Hu M."/>
            <person name="Wang Y."/>
            <person name="Chen M."/>
            <person name="Xu Y."/>
            <person name="Jin H."/>
            <person name="Xiao X."/>
            <person name="Hu G."/>
            <person name="Bao F."/>
            <person name="Hu Y."/>
            <person name="Wan P."/>
            <person name="Li L."/>
            <person name="Deng X."/>
            <person name="Kuang T."/>
            <person name="Xiang C."/>
            <person name="Zhu J.K."/>
            <person name="Oliver M.J."/>
            <person name="He Y."/>
        </authorList>
    </citation>
    <scope>NUCLEOTIDE SEQUENCE [LARGE SCALE GENOMIC DNA]</scope>
    <source>
        <strain evidence="3">cv. XS01</strain>
    </source>
</reference>